<dbReference type="InterPro" id="IPR016123">
    <property type="entry name" value="Mog1/PsbP_a/b/a-sand"/>
</dbReference>
<sequence length="144" mass="16204">MIPYRVNEADLQLPASWQDQSINIFKLPASGPAQEASFVISRDPSQGDTPFADYITAQIDGAQKQLPGFKLILRGDFLLHGHAASRLDYSWQREGRELMLRQVFIERKPAVLITTLTTTPNDIKHHEKAWKQVMQSLIPVPPAA</sequence>
<name>A0A2T5PFS2_9PSED</name>
<organism evidence="1 2">
    <name type="scientific">Pseudomonas mangrovi</name>
    <dbReference type="NCBI Taxonomy" id="2161748"/>
    <lineage>
        <taxon>Bacteria</taxon>
        <taxon>Pseudomonadati</taxon>
        <taxon>Pseudomonadota</taxon>
        <taxon>Gammaproteobacteria</taxon>
        <taxon>Pseudomonadales</taxon>
        <taxon>Pseudomonadaceae</taxon>
        <taxon>Pseudomonas</taxon>
    </lineage>
</organism>
<dbReference type="OrthoDB" id="8775251at2"/>
<evidence type="ECO:0000313" key="1">
    <source>
        <dbReference type="EMBL" id="PTU76594.1"/>
    </source>
</evidence>
<proteinExistence type="predicted"/>
<accession>A0A2T5PFS2</accession>
<gene>
    <name evidence="1" type="ORF">DBO85_00045</name>
</gene>
<reference evidence="1 2" key="1">
    <citation type="submission" date="2018-04" db="EMBL/GenBank/DDBJ databases">
        <title>Pseudomonas sp. nov., isolated from mangrove soil.</title>
        <authorList>
            <person name="Chen C."/>
        </authorList>
    </citation>
    <scope>NUCLEOTIDE SEQUENCE [LARGE SCALE GENOMIC DNA]</scope>
    <source>
        <strain evidence="1 2">TC-11</strain>
    </source>
</reference>
<keyword evidence="2" id="KW-1185">Reference proteome</keyword>
<comment type="caution">
    <text evidence="1">The sequence shown here is derived from an EMBL/GenBank/DDBJ whole genome shotgun (WGS) entry which is preliminary data.</text>
</comment>
<dbReference type="Pfam" id="PF08786">
    <property type="entry name" value="DcrB"/>
    <property type="match status" value="1"/>
</dbReference>
<dbReference type="Gene3D" id="3.40.1000.10">
    <property type="entry name" value="Mog1/PsbP, alpha/beta/alpha sandwich"/>
    <property type="match status" value="1"/>
</dbReference>
<dbReference type="InterPro" id="IPR014894">
    <property type="entry name" value="DcrB/EagT6"/>
</dbReference>
<dbReference type="EMBL" id="QASN01000001">
    <property type="protein sequence ID" value="PTU76594.1"/>
    <property type="molecule type" value="Genomic_DNA"/>
</dbReference>
<dbReference type="SUPFAM" id="SSF55724">
    <property type="entry name" value="Mog1p/PsbP-like"/>
    <property type="match status" value="1"/>
</dbReference>
<protein>
    <recommendedName>
        <fullName evidence="3">DUF1795 domain-containing protein</fullName>
    </recommendedName>
</protein>
<dbReference type="Proteomes" id="UP000244064">
    <property type="component" value="Unassembled WGS sequence"/>
</dbReference>
<evidence type="ECO:0008006" key="3">
    <source>
        <dbReference type="Google" id="ProtNLM"/>
    </source>
</evidence>
<dbReference type="AlphaFoldDB" id="A0A2T5PFS2"/>
<dbReference type="RefSeq" id="WP_108104039.1">
    <property type="nucleotide sequence ID" value="NZ_QASN01000001.1"/>
</dbReference>
<evidence type="ECO:0000313" key="2">
    <source>
        <dbReference type="Proteomes" id="UP000244064"/>
    </source>
</evidence>